<proteinExistence type="predicted"/>
<evidence type="ECO:0000256" key="1">
    <source>
        <dbReference type="SAM" id="SignalP"/>
    </source>
</evidence>
<dbReference type="AlphaFoldDB" id="A0A0A9BZR8"/>
<reference evidence="2" key="2">
    <citation type="journal article" date="2015" name="Data Brief">
        <title>Shoot transcriptome of the giant reed, Arundo donax.</title>
        <authorList>
            <person name="Barrero R.A."/>
            <person name="Guerrero F.D."/>
            <person name="Moolhuijzen P."/>
            <person name="Goolsby J.A."/>
            <person name="Tidwell J."/>
            <person name="Bellgard S.E."/>
            <person name="Bellgard M.I."/>
        </authorList>
    </citation>
    <scope>NUCLEOTIDE SEQUENCE</scope>
    <source>
        <tissue evidence="2">Shoot tissue taken approximately 20 cm above the soil surface</tissue>
    </source>
</reference>
<evidence type="ECO:0000313" key="2">
    <source>
        <dbReference type="EMBL" id="JAD67693.1"/>
    </source>
</evidence>
<feature type="signal peptide" evidence="1">
    <location>
        <begin position="1"/>
        <end position="19"/>
    </location>
</feature>
<name>A0A0A9BZR8_ARUDO</name>
<keyword evidence="1" id="KW-0732">Signal</keyword>
<sequence>MQMVKRLILFLLVGRKFRAISCLLKLRHARKSDPCIDVFILKQLRFQLE</sequence>
<protein>
    <submittedName>
        <fullName evidence="2">Uncharacterized protein</fullName>
    </submittedName>
</protein>
<accession>A0A0A9BZR8</accession>
<feature type="chain" id="PRO_5002060659" evidence="1">
    <location>
        <begin position="20"/>
        <end position="49"/>
    </location>
</feature>
<organism evidence="2">
    <name type="scientific">Arundo donax</name>
    <name type="common">Giant reed</name>
    <name type="synonym">Donax arundinaceus</name>
    <dbReference type="NCBI Taxonomy" id="35708"/>
    <lineage>
        <taxon>Eukaryota</taxon>
        <taxon>Viridiplantae</taxon>
        <taxon>Streptophyta</taxon>
        <taxon>Embryophyta</taxon>
        <taxon>Tracheophyta</taxon>
        <taxon>Spermatophyta</taxon>
        <taxon>Magnoliopsida</taxon>
        <taxon>Liliopsida</taxon>
        <taxon>Poales</taxon>
        <taxon>Poaceae</taxon>
        <taxon>PACMAD clade</taxon>
        <taxon>Arundinoideae</taxon>
        <taxon>Arundineae</taxon>
        <taxon>Arundo</taxon>
    </lineage>
</organism>
<reference evidence="2" key="1">
    <citation type="submission" date="2014-09" db="EMBL/GenBank/DDBJ databases">
        <authorList>
            <person name="Magalhaes I.L.F."/>
            <person name="Oliveira U."/>
            <person name="Santos F.R."/>
            <person name="Vidigal T.H.D.A."/>
            <person name="Brescovit A.D."/>
            <person name="Santos A.J."/>
        </authorList>
    </citation>
    <scope>NUCLEOTIDE SEQUENCE</scope>
    <source>
        <tissue evidence="2">Shoot tissue taken approximately 20 cm above the soil surface</tissue>
    </source>
</reference>
<dbReference type="EMBL" id="GBRH01230202">
    <property type="protein sequence ID" value="JAD67693.1"/>
    <property type="molecule type" value="Transcribed_RNA"/>
</dbReference>